<dbReference type="EMBL" id="CP029619">
    <property type="protein sequence ID" value="AWN82028.1"/>
    <property type="molecule type" value="Genomic_DNA"/>
</dbReference>
<name>A0A2Z3L8Z6_9BACT</name>
<organism evidence="1 2">
    <name type="scientific">Candidatus Cardinium hertigii</name>
    <dbReference type="NCBI Taxonomy" id="247481"/>
    <lineage>
        <taxon>Bacteria</taxon>
        <taxon>Pseudomonadati</taxon>
        <taxon>Bacteroidota</taxon>
        <taxon>Cytophagia</taxon>
        <taxon>Cytophagales</taxon>
        <taxon>Amoebophilaceae</taxon>
        <taxon>Candidatus Cardinium</taxon>
    </lineage>
</organism>
<evidence type="ECO:0000313" key="2">
    <source>
        <dbReference type="Proteomes" id="UP000245872"/>
    </source>
</evidence>
<proteinExistence type="predicted"/>
<protein>
    <submittedName>
        <fullName evidence="1">Uncharacterized protein</fullName>
    </submittedName>
</protein>
<dbReference type="OrthoDB" id="1097361at2"/>
<dbReference type="KEGG" id="cher:DK880_00717"/>
<reference evidence="1 2" key="1">
    <citation type="submission" date="2018-05" db="EMBL/GenBank/DDBJ databases">
        <title>Candidatus Cardinium hertigii Genome Assembly.</title>
        <authorList>
            <person name="Showmaker K.C."/>
            <person name="Walden K.O."/>
            <person name="Fields C.J."/>
            <person name="Lambert K.N."/>
            <person name="Hudson M.E."/>
        </authorList>
    </citation>
    <scope>NUCLEOTIDE SEQUENCE [LARGE SCALE GENOMIC DNA]</scope>
    <source>
        <strain evidence="2">cHgTN10</strain>
    </source>
</reference>
<dbReference type="Proteomes" id="UP000245872">
    <property type="component" value="Chromosome"/>
</dbReference>
<dbReference type="AlphaFoldDB" id="A0A2Z3L8Z6"/>
<evidence type="ECO:0000313" key="1">
    <source>
        <dbReference type="EMBL" id="AWN82028.1"/>
    </source>
</evidence>
<sequence>MEETAAKGAAHAYAFTKLLAPKQGTKPDLALTAMWNPMESTVAVGNDITMDVDGVKTIVLTDP</sequence>
<accession>A0A2Z3L8Z6</accession>
<gene>
    <name evidence="1" type="ORF">DK880_00717</name>
</gene>
<dbReference type="RefSeq" id="WP_109997427.1">
    <property type="nucleotide sequence ID" value="NZ_CP029619.1"/>
</dbReference>
<keyword evidence="2" id="KW-1185">Reference proteome</keyword>